<protein>
    <submittedName>
        <fullName evidence="1">Uncharacterized protein</fullName>
    </submittedName>
</protein>
<sequence length="181" mass="20258">MHDMRTHYTPLPQDDAPAEKPLAIPAKSSVVMRWSIIVILLCTTIDILLVFSVLFYGSHDIFFFGRADLASPLEMPSTYISFDLLYDGTVQRNYSHSPIVNIPRSTSQVSSLKPSEVFLPSPKSRLTVYESDPRNNRRLWVSSNTSTIVQFRVMDYGMEKCSLALSVPAAGEADVVVSQLK</sequence>
<evidence type="ECO:0000313" key="1">
    <source>
        <dbReference type="EMBL" id="KAI0056958.1"/>
    </source>
</evidence>
<dbReference type="Proteomes" id="UP000814140">
    <property type="component" value="Unassembled WGS sequence"/>
</dbReference>
<organism evidence="1 2">
    <name type="scientific">Artomyces pyxidatus</name>
    <dbReference type="NCBI Taxonomy" id="48021"/>
    <lineage>
        <taxon>Eukaryota</taxon>
        <taxon>Fungi</taxon>
        <taxon>Dikarya</taxon>
        <taxon>Basidiomycota</taxon>
        <taxon>Agaricomycotina</taxon>
        <taxon>Agaricomycetes</taxon>
        <taxon>Russulales</taxon>
        <taxon>Auriscalpiaceae</taxon>
        <taxon>Artomyces</taxon>
    </lineage>
</organism>
<reference evidence="1" key="2">
    <citation type="journal article" date="2022" name="New Phytol.">
        <title>Evolutionary transition to the ectomycorrhizal habit in the genomes of a hyperdiverse lineage of mushroom-forming fungi.</title>
        <authorList>
            <person name="Looney B."/>
            <person name="Miyauchi S."/>
            <person name="Morin E."/>
            <person name="Drula E."/>
            <person name="Courty P.E."/>
            <person name="Kohler A."/>
            <person name="Kuo A."/>
            <person name="LaButti K."/>
            <person name="Pangilinan J."/>
            <person name="Lipzen A."/>
            <person name="Riley R."/>
            <person name="Andreopoulos W."/>
            <person name="He G."/>
            <person name="Johnson J."/>
            <person name="Nolan M."/>
            <person name="Tritt A."/>
            <person name="Barry K.W."/>
            <person name="Grigoriev I.V."/>
            <person name="Nagy L.G."/>
            <person name="Hibbett D."/>
            <person name="Henrissat B."/>
            <person name="Matheny P.B."/>
            <person name="Labbe J."/>
            <person name="Martin F.M."/>
        </authorList>
    </citation>
    <scope>NUCLEOTIDE SEQUENCE</scope>
    <source>
        <strain evidence="1">HHB10654</strain>
    </source>
</reference>
<gene>
    <name evidence="1" type="ORF">BV25DRAFT_1974612</name>
</gene>
<keyword evidence="2" id="KW-1185">Reference proteome</keyword>
<dbReference type="EMBL" id="MU277255">
    <property type="protein sequence ID" value="KAI0056958.1"/>
    <property type="molecule type" value="Genomic_DNA"/>
</dbReference>
<reference evidence="1" key="1">
    <citation type="submission" date="2021-03" db="EMBL/GenBank/DDBJ databases">
        <authorList>
            <consortium name="DOE Joint Genome Institute"/>
            <person name="Ahrendt S."/>
            <person name="Looney B.P."/>
            <person name="Miyauchi S."/>
            <person name="Morin E."/>
            <person name="Drula E."/>
            <person name="Courty P.E."/>
            <person name="Chicoki N."/>
            <person name="Fauchery L."/>
            <person name="Kohler A."/>
            <person name="Kuo A."/>
            <person name="Labutti K."/>
            <person name="Pangilinan J."/>
            <person name="Lipzen A."/>
            <person name="Riley R."/>
            <person name="Andreopoulos W."/>
            <person name="He G."/>
            <person name="Johnson J."/>
            <person name="Barry K.W."/>
            <person name="Grigoriev I.V."/>
            <person name="Nagy L."/>
            <person name="Hibbett D."/>
            <person name="Henrissat B."/>
            <person name="Matheny P.B."/>
            <person name="Labbe J."/>
            <person name="Martin F."/>
        </authorList>
    </citation>
    <scope>NUCLEOTIDE SEQUENCE</scope>
    <source>
        <strain evidence="1">HHB10654</strain>
    </source>
</reference>
<comment type="caution">
    <text evidence="1">The sequence shown here is derived from an EMBL/GenBank/DDBJ whole genome shotgun (WGS) entry which is preliminary data.</text>
</comment>
<accession>A0ACB8SL14</accession>
<evidence type="ECO:0000313" key="2">
    <source>
        <dbReference type="Proteomes" id="UP000814140"/>
    </source>
</evidence>
<proteinExistence type="predicted"/>
<name>A0ACB8SL14_9AGAM</name>